<feature type="compositionally biased region" description="Polar residues" evidence="11">
    <location>
        <begin position="428"/>
        <end position="445"/>
    </location>
</feature>
<feature type="region of interest" description="Disordered" evidence="11">
    <location>
        <begin position="674"/>
        <end position="704"/>
    </location>
</feature>
<feature type="chain" id="PRO_5016005873" evidence="12">
    <location>
        <begin position="30"/>
        <end position="967"/>
    </location>
</feature>
<dbReference type="InterPro" id="IPR050371">
    <property type="entry name" value="Fungal_virulence_M36"/>
</dbReference>
<evidence type="ECO:0000256" key="9">
    <source>
        <dbReference type="ARBA" id="ARBA00023049"/>
    </source>
</evidence>
<keyword evidence="10" id="KW-0865">Zymogen</keyword>
<evidence type="ECO:0000256" key="11">
    <source>
        <dbReference type="SAM" id="MobiDB-lite"/>
    </source>
</evidence>
<feature type="compositionally biased region" description="Polar residues" evidence="11">
    <location>
        <begin position="318"/>
        <end position="333"/>
    </location>
</feature>
<evidence type="ECO:0000256" key="6">
    <source>
        <dbReference type="ARBA" id="ARBA00022723"/>
    </source>
</evidence>
<evidence type="ECO:0000256" key="2">
    <source>
        <dbReference type="ARBA" id="ARBA00004613"/>
    </source>
</evidence>
<dbReference type="GO" id="GO:0005615">
    <property type="term" value="C:extracellular space"/>
    <property type="evidence" value="ECO:0007669"/>
    <property type="project" value="InterPro"/>
</dbReference>
<keyword evidence="14" id="KW-1185">Reference proteome</keyword>
<feature type="region of interest" description="Disordered" evidence="11">
    <location>
        <begin position="419"/>
        <end position="451"/>
    </location>
</feature>
<dbReference type="PANTHER" id="PTHR33478">
    <property type="entry name" value="EXTRACELLULAR METALLOPROTEINASE MEP"/>
    <property type="match status" value="1"/>
</dbReference>
<dbReference type="RefSeq" id="WP_111134979.1">
    <property type="nucleotide sequence ID" value="NZ_POUB01000098.1"/>
</dbReference>
<gene>
    <name evidence="13" type="ORF">C1I99_15770</name>
</gene>
<evidence type="ECO:0000256" key="8">
    <source>
        <dbReference type="ARBA" id="ARBA00022833"/>
    </source>
</evidence>
<dbReference type="InterPro" id="IPR001842">
    <property type="entry name" value="Peptidase_M36"/>
</dbReference>
<evidence type="ECO:0000256" key="1">
    <source>
        <dbReference type="ARBA" id="ARBA00001947"/>
    </source>
</evidence>
<dbReference type="Proteomes" id="UP000248749">
    <property type="component" value="Unassembled WGS sequence"/>
</dbReference>
<keyword evidence="6" id="KW-0479">Metal-binding</keyword>
<accession>A0A2W2D9F5</accession>
<dbReference type="GO" id="GO:0008270">
    <property type="term" value="F:zinc ion binding"/>
    <property type="evidence" value="ECO:0007669"/>
    <property type="project" value="InterPro"/>
</dbReference>
<dbReference type="AlphaFoldDB" id="A0A2W2D9F5"/>
<evidence type="ECO:0000256" key="12">
    <source>
        <dbReference type="SAM" id="SignalP"/>
    </source>
</evidence>
<keyword evidence="9" id="KW-0482">Metalloprotease</keyword>
<comment type="subcellular location">
    <subcellularLocation>
        <location evidence="2">Secreted</location>
    </subcellularLocation>
</comment>
<keyword evidence="4" id="KW-0964">Secreted</keyword>
<reference evidence="13 14" key="1">
    <citation type="submission" date="2018-01" db="EMBL/GenBank/DDBJ databases">
        <title>Draft genome sequence of Salinispora sp. 13K206.</title>
        <authorList>
            <person name="Sahin N."/>
            <person name="Saygin H."/>
            <person name="Ay H."/>
        </authorList>
    </citation>
    <scope>NUCLEOTIDE SEQUENCE [LARGE SCALE GENOMIC DNA]</scope>
    <source>
        <strain evidence="13 14">13K206</strain>
    </source>
</reference>
<evidence type="ECO:0000256" key="7">
    <source>
        <dbReference type="ARBA" id="ARBA00022801"/>
    </source>
</evidence>
<dbReference type="SUPFAM" id="SSF55486">
    <property type="entry name" value="Metalloproteases ('zincins'), catalytic domain"/>
    <property type="match status" value="1"/>
</dbReference>
<dbReference type="GO" id="GO:0006508">
    <property type="term" value="P:proteolysis"/>
    <property type="evidence" value="ECO:0007669"/>
    <property type="project" value="UniProtKB-KW"/>
</dbReference>
<feature type="signal peptide" evidence="12">
    <location>
        <begin position="1"/>
        <end position="29"/>
    </location>
</feature>
<protein>
    <submittedName>
        <fullName evidence="13">Peptidase M36</fullName>
    </submittedName>
</protein>
<comment type="caution">
    <text evidence="13">The sequence shown here is derived from an EMBL/GenBank/DDBJ whole genome shotgun (WGS) entry which is preliminary data.</text>
</comment>
<dbReference type="PANTHER" id="PTHR33478:SF1">
    <property type="entry name" value="EXTRACELLULAR METALLOPROTEINASE MEP"/>
    <property type="match status" value="1"/>
</dbReference>
<evidence type="ECO:0000256" key="3">
    <source>
        <dbReference type="ARBA" id="ARBA00006006"/>
    </source>
</evidence>
<comment type="cofactor">
    <cofactor evidence="1">
        <name>Zn(2+)</name>
        <dbReference type="ChEBI" id="CHEBI:29105"/>
    </cofactor>
</comment>
<keyword evidence="7" id="KW-0378">Hydrolase</keyword>
<proteinExistence type="inferred from homology"/>
<dbReference type="PROSITE" id="PS51318">
    <property type="entry name" value="TAT"/>
    <property type="match status" value="1"/>
</dbReference>
<evidence type="ECO:0000313" key="14">
    <source>
        <dbReference type="Proteomes" id="UP000248749"/>
    </source>
</evidence>
<dbReference type="GO" id="GO:0004222">
    <property type="term" value="F:metalloendopeptidase activity"/>
    <property type="evidence" value="ECO:0007669"/>
    <property type="project" value="InterPro"/>
</dbReference>
<feature type="region of interest" description="Disordered" evidence="11">
    <location>
        <begin position="26"/>
        <end position="73"/>
    </location>
</feature>
<feature type="region of interest" description="Disordered" evidence="11">
    <location>
        <begin position="931"/>
        <end position="950"/>
    </location>
</feature>
<evidence type="ECO:0000256" key="5">
    <source>
        <dbReference type="ARBA" id="ARBA00022670"/>
    </source>
</evidence>
<dbReference type="Gene3D" id="1.10.390.10">
    <property type="entry name" value="Neutral Protease Domain 2"/>
    <property type="match status" value="1"/>
</dbReference>
<feature type="compositionally biased region" description="Basic and acidic residues" evidence="11">
    <location>
        <begin position="38"/>
        <end position="56"/>
    </location>
</feature>
<dbReference type="EMBL" id="POUB01000098">
    <property type="protein sequence ID" value="PZF97349.1"/>
    <property type="molecule type" value="Genomic_DNA"/>
</dbReference>
<evidence type="ECO:0000256" key="10">
    <source>
        <dbReference type="ARBA" id="ARBA00023145"/>
    </source>
</evidence>
<feature type="region of interest" description="Disordered" evidence="11">
    <location>
        <begin position="304"/>
        <end position="343"/>
    </location>
</feature>
<dbReference type="OrthoDB" id="5377264at2"/>
<dbReference type="Pfam" id="PF02128">
    <property type="entry name" value="Peptidase_M36"/>
    <property type="match status" value="1"/>
</dbReference>
<organism evidence="13 14">
    <name type="scientific">Micromonospora deserti</name>
    <dbReference type="NCBI Taxonomy" id="2070366"/>
    <lineage>
        <taxon>Bacteria</taxon>
        <taxon>Bacillati</taxon>
        <taxon>Actinomycetota</taxon>
        <taxon>Actinomycetes</taxon>
        <taxon>Micromonosporales</taxon>
        <taxon>Micromonosporaceae</taxon>
        <taxon>Micromonospora</taxon>
    </lineage>
</organism>
<keyword evidence="8" id="KW-0862">Zinc</keyword>
<keyword evidence="5" id="KW-0645">Protease</keyword>
<evidence type="ECO:0000313" key="13">
    <source>
        <dbReference type="EMBL" id="PZF97349.1"/>
    </source>
</evidence>
<comment type="similarity">
    <text evidence="3">Belongs to the peptidase M36 family.</text>
</comment>
<name>A0A2W2D9F5_9ACTN</name>
<dbReference type="InterPro" id="IPR006311">
    <property type="entry name" value="TAT_signal"/>
</dbReference>
<dbReference type="Gene3D" id="3.10.170.10">
    <property type="match status" value="1"/>
</dbReference>
<keyword evidence="12" id="KW-0732">Signal</keyword>
<dbReference type="InterPro" id="IPR027268">
    <property type="entry name" value="Peptidase_M4/M1_CTD_sf"/>
</dbReference>
<sequence>MSRRRRRLIPVLAATAVVVALLPAGPTAAAPTGGGPSAERRSGPFAEGHEHADVDNRTGTVTPDARARGLARRVDPDVRWNRLGTPHALGPGTAPLATGLPADPEAAARAYLTAHPDLFGLDAATVAAMDRLLVRPIGTGAVVTLRQRYGDLPAGHDGLVTLAVAGGKVLSASSSLSRDTTPPAPATLTPEQAYAVALADAGLDAATVRSRSVHEVAVPTPLGGPRAAYEVTLIGADSDHPAAFTTYVDGITGQVLIREDLVDYDSDNPSWAVFPATPPADLAPGQDPRVRWCGDPSPDCRAAFRDPATGQPWDVDATTGTPTGTSRGNSAHTVLSWGAGTPAVPATPSAERRYEYPLTDQWHQARCNPEVFTSARRNDGDAAIGNLFAMHNRMHDWAWHLGFTEATWNLQAVNLTPDGLGGDAEQGRAQQGALSGNRNNANQGTPRDGLPPTTNMYLWQPQAGGPYPPCVDGDYDMTVIGHEYTHAITNRMIAGPNSGIGGHQGGAMGESWSDLLAAEYLFQHNLRAPGETPYITGGYVTGNLVSGIRNHDFSRSPLNYSDVGYNTGGPAVHADGEIWSATNFRVRSALVRRYGLGTPRRQLDCALGAVPVDRCPGNRRWAQLVFDSFLLQAASQVSMLDMRDNMLTADLLRFGGANQELIWAEFARSGMGRDAATNGAGDTDPTPSFAAPGADNATLTLRPKGDSADAPIRVYVGAYEARAVPVADTDPATPLPDRVELVPGTYQLLAVAPGFGHQRLTVVAKPGREGWIDLRLSRNLASTASGATITGDGVNLDRIADDTEATNWASLDGVAGRQVTVALPGDAPQVVKRINVSAMLRPAISGDADPGSQNSLSALRSFAVSACNAKTTDCADPANWRRIHTSAADAFPGGAYRAYVRDINLRGFGVPTTLATHLRLEVLTSQCTGGPHYAGEQDDDPATTTDCATASPARDQVRIAEFQAFAR</sequence>
<evidence type="ECO:0000256" key="4">
    <source>
        <dbReference type="ARBA" id="ARBA00022525"/>
    </source>
</evidence>